<protein>
    <submittedName>
        <fullName evidence="1">Uncharacterized protein</fullName>
    </submittedName>
</protein>
<organism evidence="1">
    <name type="scientific">Spironucleus salmonicida</name>
    <dbReference type="NCBI Taxonomy" id="348837"/>
    <lineage>
        <taxon>Eukaryota</taxon>
        <taxon>Metamonada</taxon>
        <taxon>Diplomonadida</taxon>
        <taxon>Hexamitidae</taxon>
        <taxon>Hexamitinae</taxon>
        <taxon>Spironucleus</taxon>
    </lineage>
</organism>
<dbReference type="VEuPathDB" id="GiardiaDB:SS50377_22975"/>
<reference evidence="2" key="2">
    <citation type="submission" date="2020-12" db="EMBL/GenBank/DDBJ databases">
        <title>New Spironucleus salmonicida genome in near-complete chromosomes.</title>
        <authorList>
            <person name="Xu F."/>
            <person name="Kurt Z."/>
            <person name="Jimenez-Gonzalez A."/>
            <person name="Astvaldsson A."/>
            <person name="Andersson J.O."/>
            <person name="Svard S.G."/>
        </authorList>
    </citation>
    <scope>NUCLEOTIDE SEQUENCE</scope>
    <source>
        <strain evidence="2">ATCC 50377</strain>
    </source>
</reference>
<accession>V6M3U2</accession>
<reference evidence="1 2" key="1">
    <citation type="journal article" date="2014" name="PLoS Genet.">
        <title>The Genome of Spironucleus salmonicida Highlights a Fish Pathogen Adapted to Fluctuating Environments.</title>
        <authorList>
            <person name="Xu F."/>
            <person name="Jerlstrom-Hultqvist J."/>
            <person name="Einarsson E."/>
            <person name="Astvaldsson A."/>
            <person name="Svard S.G."/>
            <person name="Andersson J.O."/>
        </authorList>
    </citation>
    <scope>NUCLEOTIDE SEQUENCE</scope>
    <source>
        <strain evidence="2">ATCC 50377</strain>
    </source>
</reference>
<evidence type="ECO:0000313" key="1">
    <source>
        <dbReference type="EMBL" id="EST47979.1"/>
    </source>
</evidence>
<proteinExistence type="predicted"/>
<dbReference type="EMBL" id="AUWU02000003">
    <property type="protein sequence ID" value="KAH0575345.1"/>
    <property type="molecule type" value="Genomic_DNA"/>
</dbReference>
<dbReference type="EMBL" id="KI546014">
    <property type="protein sequence ID" value="EST47979.1"/>
    <property type="molecule type" value="Genomic_DNA"/>
</dbReference>
<name>V6M3U2_9EUKA</name>
<dbReference type="AlphaFoldDB" id="V6M3U2"/>
<keyword evidence="3" id="KW-1185">Reference proteome</keyword>
<gene>
    <name evidence="1" type="ORF">SS50377_11893</name>
    <name evidence="2" type="ORF">SS50377_22975</name>
</gene>
<evidence type="ECO:0000313" key="3">
    <source>
        <dbReference type="Proteomes" id="UP000018208"/>
    </source>
</evidence>
<dbReference type="Proteomes" id="UP000018208">
    <property type="component" value="Unassembled WGS sequence"/>
</dbReference>
<evidence type="ECO:0000313" key="2">
    <source>
        <dbReference type="EMBL" id="KAH0575345.1"/>
    </source>
</evidence>
<sequence>MQKQSSDNGFLCDEILFYQDYQEAVKYWEGKYEFQPLRAPGVIFEQEIIFPIFDLDLSQLSAYIAAILEQFNIFLEILIQDLQDLVVIDYDNVKNTIIQYANLLKNENLVKLYPPLSQLLVLLISEIYQLNELEVSARKKEKKYENIILIQSQYQYLMKSNQLSFQLPDLTYIQIFQSEIQYQENLKNSMRILQGKQQQNSQIYEDTEMKGTSHVFSQSSNPHQIFKIPACKNKLIILSALAKLIMLNKNGDEMLDEMDLSVGMVRFIVASIFQNENYNNTLRNKVSHKLEFQNNNLDVSYVIYPAAVQSNIFHQLNNSLNISSCYPLSLLDLKTSIQPLPRIKKLSTFVKNLQRIQNNSGYEFIGLYEHSSLTLHQFCIPFDFKDYPLRNLLSLLKSSSCIIVYIFQPSISLLLYSIISQTPKKQLGLNILKLISNEISKNPLLCKQEVILLLLRSFCIIGQTMLQRNLKIDEIVLDFINIFISIIPITELAILIMDVSSEYQEDTVPETLEKRFTDCNNIIDIQYGNKYAVHPQQLNRLNYIVDFLLFCRDSYLQNLEIQDTITSNHVTTLTNQLIIFRFADKGYITKLLQTANIIISKIDIKSIFRKQDMLQLLLQRKQQLISFLIQVQDFAEATGFTDPRIMVLDINMLFFIELRNDYYSERIHRTGNKLMHCFQDQVLKLQSLVEQSIQNSKLEFFAPLLADRLSVAMVLCGTPQSQFSQQYFSVSSLCLDD</sequence>